<keyword evidence="2" id="KW-1185">Reference proteome</keyword>
<feature type="non-terminal residue" evidence="1">
    <location>
        <position position="21"/>
    </location>
</feature>
<evidence type="ECO:0000313" key="1">
    <source>
        <dbReference type="EMBL" id="GBO01162.1"/>
    </source>
</evidence>
<name>A0A4Y2TLL6_ARAVE</name>
<organism evidence="1 2">
    <name type="scientific">Araneus ventricosus</name>
    <name type="common">Orbweaver spider</name>
    <name type="synonym">Epeira ventricosa</name>
    <dbReference type="NCBI Taxonomy" id="182803"/>
    <lineage>
        <taxon>Eukaryota</taxon>
        <taxon>Metazoa</taxon>
        <taxon>Ecdysozoa</taxon>
        <taxon>Arthropoda</taxon>
        <taxon>Chelicerata</taxon>
        <taxon>Arachnida</taxon>
        <taxon>Araneae</taxon>
        <taxon>Araneomorphae</taxon>
        <taxon>Entelegynae</taxon>
        <taxon>Araneoidea</taxon>
        <taxon>Araneidae</taxon>
        <taxon>Araneus</taxon>
    </lineage>
</organism>
<accession>A0A4Y2TLL6</accession>
<proteinExistence type="predicted"/>
<dbReference type="AlphaFoldDB" id="A0A4Y2TLL6"/>
<comment type="caution">
    <text evidence="1">The sequence shown here is derived from an EMBL/GenBank/DDBJ whole genome shotgun (WGS) entry which is preliminary data.</text>
</comment>
<gene>
    <name evidence="1" type="ORF">AVEN_98306_1</name>
</gene>
<dbReference type="EMBL" id="BGPR01029402">
    <property type="protein sequence ID" value="GBO01162.1"/>
    <property type="molecule type" value="Genomic_DNA"/>
</dbReference>
<protein>
    <submittedName>
        <fullName evidence="1">Uncharacterized protein</fullName>
    </submittedName>
</protein>
<sequence length="21" mass="2344">MSVCEHDNSKTIRATGMKFGM</sequence>
<reference evidence="1 2" key="1">
    <citation type="journal article" date="2019" name="Sci. Rep.">
        <title>Orb-weaving spider Araneus ventricosus genome elucidates the spidroin gene catalogue.</title>
        <authorList>
            <person name="Kono N."/>
            <person name="Nakamura H."/>
            <person name="Ohtoshi R."/>
            <person name="Moran D.A.P."/>
            <person name="Shinohara A."/>
            <person name="Yoshida Y."/>
            <person name="Fujiwara M."/>
            <person name="Mori M."/>
            <person name="Tomita M."/>
            <person name="Arakawa K."/>
        </authorList>
    </citation>
    <scope>NUCLEOTIDE SEQUENCE [LARGE SCALE GENOMIC DNA]</scope>
</reference>
<dbReference type="Proteomes" id="UP000499080">
    <property type="component" value="Unassembled WGS sequence"/>
</dbReference>
<evidence type="ECO:0000313" key="2">
    <source>
        <dbReference type="Proteomes" id="UP000499080"/>
    </source>
</evidence>